<gene>
    <name evidence="2" type="ORF">POVCU1_001710</name>
    <name evidence="3" type="ORF">POVCU2_0075150</name>
</gene>
<proteinExistence type="predicted"/>
<sequence length="72" mass="8409">MAGRVTWEKTRRTHLSERGVRCQATFPLCDLHLNDLGKEKRENRSRRKGGVRFTVRRIPMKNQKGRSRCKGG</sequence>
<feature type="region of interest" description="Disordered" evidence="1">
    <location>
        <begin position="40"/>
        <end position="72"/>
    </location>
</feature>
<dbReference type="Proteomes" id="UP000078560">
    <property type="component" value="Unassembled WGS sequence"/>
</dbReference>
<reference evidence="4 5" key="2">
    <citation type="submission" date="2016-05" db="EMBL/GenBank/DDBJ databases">
        <authorList>
            <person name="Naeem Raeece"/>
        </authorList>
    </citation>
    <scope>NUCLEOTIDE SEQUENCE [LARGE SCALE GENOMIC DNA]</scope>
</reference>
<feature type="compositionally biased region" description="Basic residues" evidence="1">
    <location>
        <begin position="43"/>
        <end position="72"/>
    </location>
</feature>
<dbReference type="Proteomes" id="UP000078546">
    <property type="component" value="Unassembled WGS sequence"/>
</dbReference>
<organism evidence="3 5">
    <name type="scientific">Plasmodium ovale curtisi</name>
    <dbReference type="NCBI Taxonomy" id="864141"/>
    <lineage>
        <taxon>Eukaryota</taxon>
        <taxon>Sar</taxon>
        <taxon>Alveolata</taxon>
        <taxon>Apicomplexa</taxon>
        <taxon>Aconoidasida</taxon>
        <taxon>Haemosporida</taxon>
        <taxon>Plasmodiidae</taxon>
        <taxon>Plasmodium</taxon>
        <taxon>Plasmodium (Plasmodium)</taxon>
    </lineage>
</organism>
<evidence type="ECO:0000313" key="5">
    <source>
        <dbReference type="Proteomes" id="UP000078560"/>
    </source>
</evidence>
<evidence type="ECO:0000313" key="4">
    <source>
        <dbReference type="Proteomes" id="UP000078546"/>
    </source>
</evidence>
<accession>A0A1A8WMR5</accession>
<name>A0A1A8WMR5_PLAOA</name>
<dbReference type="EMBL" id="FLQU01001327">
    <property type="protein sequence ID" value="SBS92607.1"/>
    <property type="molecule type" value="Genomic_DNA"/>
</dbReference>
<protein>
    <submittedName>
        <fullName evidence="3">Uncharacterized protein</fullName>
    </submittedName>
</protein>
<dbReference type="AlphaFoldDB" id="A0A1A8WMR5"/>
<reference evidence="3" key="1">
    <citation type="submission" date="2016-05" db="EMBL/GenBank/DDBJ databases">
        <authorList>
            <person name="Lavstsen T."/>
            <person name="Jespersen J.S."/>
        </authorList>
    </citation>
    <scope>NUCLEOTIDE SEQUENCE [LARGE SCALE GENOMIC DNA]</scope>
</reference>
<dbReference type="EMBL" id="FLQV01000038">
    <property type="protein sequence ID" value="SBS80573.1"/>
    <property type="molecule type" value="Genomic_DNA"/>
</dbReference>
<evidence type="ECO:0000256" key="1">
    <source>
        <dbReference type="SAM" id="MobiDB-lite"/>
    </source>
</evidence>
<evidence type="ECO:0000313" key="2">
    <source>
        <dbReference type="EMBL" id="SBS80573.1"/>
    </source>
</evidence>
<evidence type="ECO:0000313" key="3">
    <source>
        <dbReference type="EMBL" id="SBS92607.1"/>
    </source>
</evidence>